<dbReference type="PANTHER" id="PTHR33711">
    <property type="entry name" value="DIOXYGENASE, PUTATIVE (AFU_ORTHOLOGUE AFUA_2G02910)-RELATED"/>
    <property type="match status" value="1"/>
</dbReference>
<evidence type="ECO:0000313" key="9">
    <source>
        <dbReference type="EMBL" id="MBQ0825111.1"/>
    </source>
</evidence>
<evidence type="ECO:0000256" key="6">
    <source>
        <dbReference type="ARBA" id="ARBA00023004"/>
    </source>
</evidence>
<comment type="cofactor">
    <cofactor evidence="1">
        <name>Fe(3+)</name>
        <dbReference type="ChEBI" id="CHEBI:29034"/>
    </cofactor>
</comment>
<comment type="caution">
    <text evidence="9">The sequence shown here is derived from an EMBL/GenBank/DDBJ whole genome shotgun (WGS) entry which is preliminary data.</text>
</comment>
<evidence type="ECO:0000256" key="2">
    <source>
        <dbReference type="ARBA" id="ARBA00007825"/>
    </source>
</evidence>
<evidence type="ECO:0000256" key="7">
    <source>
        <dbReference type="SAM" id="MobiDB-lite"/>
    </source>
</evidence>
<evidence type="ECO:0000256" key="4">
    <source>
        <dbReference type="ARBA" id="ARBA00022964"/>
    </source>
</evidence>
<dbReference type="InterPro" id="IPR015889">
    <property type="entry name" value="Intradiol_dOase_core"/>
</dbReference>
<evidence type="ECO:0000256" key="3">
    <source>
        <dbReference type="ARBA" id="ARBA00022723"/>
    </source>
</evidence>
<dbReference type="GO" id="GO:0018576">
    <property type="term" value="F:catechol 1,2-dioxygenase activity"/>
    <property type="evidence" value="ECO:0007669"/>
    <property type="project" value="InterPro"/>
</dbReference>
<dbReference type="InterPro" id="IPR007535">
    <property type="entry name" value="Catechol_dOase_N"/>
</dbReference>
<protein>
    <submittedName>
        <fullName evidence="9">Hydroxyquinol 1,2-dioxygenase</fullName>
    </submittedName>
</protein>
<evidence type="ECO:0000256" key="5">
    <source>
        <dbReference type="ARBA" id="ARBA00023002"/>
    </source>
</evidence>
<feature type="domain" description="Intradiol ring-cleavage dioxygenases" evidence="8">
    <location>
        <begin position="168"/>
        <end position="196"/>
    </location>
</feature>
<dbReference type="GO" id="GO:0009712">
    <property type="term" value="P:catechol-containing compound metabolic process"/>
    <property type="evidence" value="ECO:0007669"/>
    <property type="project" value="InterPro"/>
</dbReference>
<evidence type="ECO:0000259" key="8">
    <source>
        <dbReference type="PROSITE" id="PS00083"/>
    </source>
</evidence>
<proteinExistence type="inferred from homology"/>
<accession>A0A940XEE5</accession>
<feature type="compositionally biased region" description="Pro residues" evidence="7">
    <location>
        <begin position="1"/>
        <end position="17"/>
    </location>
</feature>
<keyword evidence="3" id="KW-0479">Metal-binding</keyword>
<dbReference type="Gene3D" id="2.60.130.10">
    <property type="entry name" value="Aromatic compound dioxygenase"/>
    <property type="match status" value="1"/>
</dbReference>
<dbReference type="GO" id="GO:0008199">
    <property type="term" value="F:ferric iron binding"/>
    <property type="evidence" value="ECO:0007669"/>
    <property type="project" value="InterPro"/>
</dbReference>
<gene>
    <name evidence="9" type="ORF">J5Y05_01080</name>
</gene>
<comment type="similarity">
    <text evidence="2">Belongs to the intradiol ring-cleavage dioxygenase family.</text>
</comment>
<dbReference type="EMBL" id="JAGPNL010000001">
    <property type="protein sequence ID" value="MBQ0825111.1"/>
    <property type="molecule type" value="Genomic_DNA"/>
</dbReference>
<keyword evidence="6" id="KW-0408">Iron</keyword>
<dbReference type="Proteomes" id="UP000677875">
    <property type="component" value="Unassembled WGS sequence"/>
</dbReference>
<keyword evidence="5" id="KW-0560">Oxidoreductase</keyword>
<dbReference type="InterPro" id="IPR000627">
    <property type="entry name" value="Intradiol_dOase_C"/>
</dbReference>
<reference evidence="9" key="1">
    <citation type="submission" date="2021-04" db="EMBL/GenBank/DDBJ databases">
        <title>Genome seq and assembly of Streptomyces sp. RG38.</title>
        <authorList>
            <person name="Chhetri G."/>
        </authorList>
    </citation>
    <scope>NUCLEOTIDE SEQUENCE</scope>
    <source>
        <strain evidence="9">RG38</strain>
    </source>
</reference>
<evidence type="ECO:0000256" key="1">
    <source>
        <dbReference type="ARBA" id="ARBA00001965"/>
    </source>
</evidence>
<name>A0A940XEE5_9ACTN</name>
<keyword evidence="10" id="KW-1185">Reference proteome</keyword>
<dbReference type="Pfam" id="PF00775">
    <property type="entry name" value="Dioxygenase_C"/>
    <property type="match status" value="1"/>
</dbReference>
<keyword evidence="4" id="KW-0223">Dioxygenase</keyword>
<evidence type="ECO:0000313" key="10">
    <source>
        <dbReference type="Proteomes" id="UP000677875"/>
    </source>
</evidence>
<feature type="region of interest" description="Disordered" evidence="7">
    <location>
        <begin position="1"/>
        <end position="39"/>
    </location>
</feature>
<dbReference type="InterPro" id="IPR050770">
    <property type="entry name" value="Intradiol_RC_Dioxygenase"/>
</dbReference>
<dbReference type="Pfam" id="PF04444">
    <property type="entry name" value="Dioxygenase_N"/>
    <property type="match status" value="1"/>
</dbReference>
<organism evidence="9 10">
    <name type="scientific">Streptomyces tagetis</name>
    <dbReference type="NCBI Taxonomy" id="2820809"/>
    <lineage>
        <taxon>Bacteria</taxon>
        <taxon>Bacillati</taxon>
        <taxon>Actinomycetota</taxon>
        <taxon>Actinomycetes</taxon>
        <taxon>Kitasatosporales</taxon>
        <taxon>Streptomycetaceae</taxon>
        <taxon>Streptomyces</taxon>
    </lineage>
</organism>
<dbReference type="AlphaFoldDB" id="A0A940XEE5"/>
<dbReference type="PROSITE" id="PS00083">
    <property type="entry name" value="INTRADIOL_DIOXYGENAS"/>
    <property type="match status" value="1"/>
</dbReference>
<dbReference type="PANTHER" id="PTHR33711:SF7">
    <property type="entry name" value="INTRADIOL RING-CLEAVAGE DIOXYGENASES DOMAIN-CONTAINING PROTEIN-RELATED"/>
    <property type="match status" value="1"/>
</dbReference>
<sequence length="332" mass="35914">MPAPVPAGDPARQPAPQPGRHSVRQSAQEPVRQPVRQPALQAAREQELVDRVVAAFDPCPDPRLAELMCSLVRHLHAFIRDVRLTEAEWEAAIRFLTEAGHITDDRRQEFILLSDVLGASMQTIAVNNEAYGNATEATVFGPFFVEDAPRIALGGDIAGGAAGEPCWIEGTVTDTDGVPLPGARIEVWEADADGYYDVQYTDGRVAGRAHLFSDDEGAYRFWGLTPTPYPIPHDGPVGALLDAVGRSPMRAAHLHFMVSAPGHRTLVTHIFVEGDPQLEAGDSVFGVKDSLIRRFAPQAPGTPAPDGRDLGDQAWSRARFDIVLAPQGASRE</sequence>
<dbReference type="SUPFAM" id="SSF49482">
    <property type="entry name" value="Aromatic compound dioxygenase"/>
    <property type="match status" value="1"/>
</dbReference>